<evidence type="ECO:0000256" key="2">
    <source>
        <dbReference type="ARBA" id="ARBA00022692"/>
    </source>
</evidence>
<dbReference type="PANTHER" id="PTHR22950">
    <property type="entry name" value="AMINO ACID TRANSPORTER"/>
    <property type="match status" value="1"/>
</dbReference>
<keyword evidence="4 5" id="KW-0472">Membrane</keyword>
<accession>A0A1W0A261</accession>
<dbReference type="Pfam" id="PF01490">
    <property type="entry name" value="Aa_trans"/>
    <property type="match status" value="1"/>
</dbReference>
<dbReference type="PANTHER" id="PTHR22950:SF461">
    <property type="entry name" value="AMINO ACID TRANSPORTER TRANSMEMBRANE DOMAIN-CONTAINING PROTEIN"/>
    <property type="match status" value="1"/>
</dbReference>
<dbReference type="OrthoDB" id="40134at2759"/>
<feature type="transmembrane region" description="Helical" evidence="5">
    <location>
        <begin position="103"/>
        <end position="123"/>
    </location>
</feature>
<keyword evidence="3 5" id="KW-1133">Transmembrane helix</keyword>
<name>A0A1W0A261_9STRA</name>
<feature type="transmembrane region" description="Helical" evidence="5">
    <location>
        <begin position="356"/>
        <end position="376"/>
    </location>
</feature>
<evidence type="ECO:0000256" key="3">
    <source>
        <dbReference type="ARBA" id="ARBA00022989"/>
    </source>
</evidence>
<feature type="transmembrane region" description="Helical" evidence="5">
    <location>
        <begin position="76"/>
        <end position="97"/>
    </location>
</feature>
<sequence length="391" mass="43037">MFIIVANVVGVGVLGLAHAFAKLGCWGSLTLGITLGGSLYSGILMTRMKCKVPKALVYADLGYEAYGNLGKAFITLFGYTYMSGICLSFQLTAALFLKEMTNGLCFFYCAIMICAIVLPLAQYRNFAEMTLIAVVGALSIIFPALLIVIEVAWNGRFQPVETEWFADSDFEAATVACMDVVFAMAGHVFFIEIMSEMKDPHEFRRSVHGAITFLSIVYIVISFVGYYYMGSAVLNPITHNLTNIAIRRWCCLFVLCHIIVAYVMAVMVLARGIEQVLFHRPHEDSKHASFSSRLSWLMLTSTIIFIGFLVSNVLPFVNDLLGFIGAMSGVTTTFVIPFLLAPVLLKDELSQVHIHVLYGIAITSCIIAITGIVSSVHRMSSSYESRSPFSC</sequence>
<comment type="subcellular location">
    <subcellularLocation>
        <location evidence="1">Membrane</location>
        <topology evidence="1">Multi-pass membrane protein</topology>
    </subcellularLocation>
</comment>
<evidence type="ECO:0000313" key="7">
    <source>
        <dbReference type="EMBL" id="OQS04355.1"/>
    </source>
</evidence>
<evidence type="ECO:0000256" key="4">
    <source>
        <dbReference type="ARBA" id="ARBA00023136"/>
    </source>
</evidence>
<feature type="transmembrane region" description="Helical" evidence="5">
    <location>
        <begin position="130"/>
        <end position="153"/>
    </location>
</feature>
<dbReference type="AlphaFoldDB" id="A0A1W0A261"/>
<protein>
    <submittedName>
        <fullName evidence="7">Amino acid transporter, AAAP family</fullName>
    </submittedName>
</protein>
<feature type="transmembrane region" description="Helical" evidence="5">
    <location>
        <begin position="173"/>
        <end position="194"/>
    </location>
</feature>
<evidence type="ECO:0000256" key="5">
    <source>
        <dbReference type="SAM" id="Phobius"/>
    </source>
</evidence>
<keyword evidence="2 5" id="KW-0812">Transmembrane</keyword>
<evidence type="ECO:0000259" key="6">
    <source>
        <dbReference type="Pfam" id="PF01490"/>
    </source>
</evidence>
<feature type="domain" description="Amino acid transporter transmembrane" evidence="6">
    <location>
        <begin position="2"/>
        <end position="373"/>
    </location>
</feature>
<dbReference type="EMBL" id="JNBS01000628">
    <property type="protein sequence ID" value="OQS04355.1"/>
    <property type="molecule type" value="Genomic_DNA"/>
</dbReference>
<dbReference type="STRING" id="74557.A0A1W0A261"/>
<comment type="caution">
    <text evidence="7">The sequence shown here is derived from an EMBL/GenBank/DDBJ whole genome shotgun (WGS) entry which is preliminary data.</text>
</comment>
<feature type="transmembrane region" description="Helical" evidence="5">
    <location>
        <begin position="246"/>
        <end position="273"/>
    </location>
</feature>
<dbReference type="Proteomes" id="UP000243217">
    <property type="component" value="Unassembled WGS sequence"/>
</dbReference>
<keyword evidence="8" id="KW-1185">Reference proteome</keyword>
<feature type="transmembrane region" description="Helical" evidence="5">
    <location>
        <begin position="206"/>
        <end position="226"/>
    </location>
</feature>
<organism evidence="7 8">
    <name type="scientific">Thraustotheca clavata</name>
    <dbReference type="NCBI Taxonomy" id="74557"/>
    <lineage>
        <taxon>Eukaryota</taxon>
        <taxon>Sar</taxon>
        <taxon>Stramenopiles</taxon>
        <taxon>Oomycota</taxon>
        <taxon>Saprolegniomycetes</taxon>
        <taxon>Saprolegniales</taxon>
        <taxon>Achlyaceae</taxon>
        <taxon>Thraustotheca</taxon>
    </lineage>
</organism>
<evidence type="ECO:0000256" key="1">
    <source>
        <dbReference type="ARBA" id="ARBA00004141"/>
    </source>
</evidence>
<gene>
    <name evidence="7" type="ORF">THRCLA_20907</name>
</gene>
<feature type="transmembrane region" description="Helical" evidence="5">
    <location>
        <begin position="294"/>
        <end position="314"/>
    </location>
</feature>
<reference evidence="7 8" key="1">
    <citation type="journal article" date="2014" name="Genome Biol. Evol.">
        <title>The secreted proteins of Achlya hypogyna and Thraustotheca clavata identify the ancestral oomycete secretome and reveal gene acquisitions by horizontal gene transfer.</title>
        <authorList>
            <person name="Misner I."/>
            <person name="Blouin N."/>
            <person name="Leonard G."/>
            <person name="Richards T.A."/>
            <person name="Lane C.E."/>
        </authorList>
    </citation>
    <scope>NUCLEOTIDE SEQUENCE [LARGE SCALE GENOMIC DNA]</scope>
    <source>
        <strain evidence="7 8">ATCC 34112</strain>
    </source>
</reference>
<dbReference type="InterPro" id="IPR013057">
    <property type="entry name" value="AA_transpt_TM"/>
</dbReference>
<proteinExistence type="predicted"/>
<feature type="transmembrane region" description="Helical" evidence="5">
    <location>
        <begin position="320"/>
        <end position="344"/>
    </location>
</feature>
<dbReference type="GO" id="GO:0016020">
    <property type="term" value="C:membrane"/>
    <property type="evidence" value="ECO:0007669"/>
    <property type="project" value="UniProtKB-SubCell"/>
</dbReference>
<evidence type="ECO:0000313" key="8">
    <source>
        <dbReference type="Proteomes" id="UP000243217"/>
    </source>
</evidence>
<dbReference type="GO" id="GO:0015179">
    <property type="term" value="F:L-amino acid transmembrane transporter activity"/>
    <property type="evidence" value="ECO:0007669"/>
    <property type="project" value="TreeGrafter"/>
</dbReference>